<evidence type="ECO:0000256" key="1">
    <source>
        <dbReference type="SAM" id="Phobius"/>
    </source>
</evidence>
<keyword evidence="1" id="KW-0472">Membrane</keyword>
<sequence>MISGPSPEGDIILDWVRSPERFERLIQDWMQMMPVQDEAFVAIGIGGEATAAEQVLHMSAGIQVFCPPATWLQLALFHIFCFYFLFSCCS</sequence>
<keyword evidence="1" id="KW-1133">Transmembrane helix</keyword>
<dbReference type="EMBL" id="CAJNNV010026201">
    <property type="protein sequence ID" value="CAE8617556.1"/>
    <property type="molecule type" value="Genomic_DNA"/>
</dbReference>
<evidence type="ECO:0000313" key="2">
    <source>
        <dbReference type="EMBL" id="CAE8617556.1"/>
    </source>
</evidence>
<dbReference type="AlphaFoldDB" id="A0A813FVE3"/>
<dbReference type="Proteomes" id="UP000654075">
    <property type="component" value="Unassembled WGS sequence"/>
</dbReference>
<feature type="transmembrane region" description="Helical" evidence="1">
    <location>
        <begin position="68"/>
        <end position="86"/>
    </location>
</feature>
<organism evidence="2 3">
    <name type="scientific">Polarella glacialis</name>
    <name type="common">Dinoflagellate</name>
    <dbReference type="NCBI Taxonomy" id="89957"/>
    <lineage>
        <taxon>Eukaryota</taxon>
        <taxon>Sar</taxon>
        <taxon>Alveolata</taxon>
        <taxon>Dinophyceae</taxon>
        <taxon>Suessiales</taxon>
        <taxon>Suessiaceae</taxon>
        <taxon>Polarella</taxon>
    </lineage>
</organism>
<name>A0A813FVE3_POLGL</name>
<comment type="caution">
    <text evidence="2">The sequence shown here is derived from an EMBL/GenBank/DDBJ whole genome shotgun (WGS) entry which is preliminary data.</text>
</comment>
<reference evidence="2" key="1">
    <citation type="submission" date="2021-02" db="EMBL/GenBank/DDBJ databases">
        <authorList>
            <person name="Dougan E. K."/>
            <person name="Rhodes N."/>
            <person name="Thang M."/>
            <person name="Chan C."/>
        </authorList>
    </citation>
    <scope>NUCLEOTIDE SEQUENCE</scope>
</reference>
<gene>
    <name evidence="2" type="ORF">PGLA1383_LOCUS35217</name>
</gene>
<accession>A0A813FVE3</accession>
<keyword evidence="1" id="KW-0812">Transmembrane</keyword>
<proteinExistence type="predicted"/>
<keyword evidence="3" id="KW-1185">Reference proteome</keyword>
<protein>
    <submittedName>
        <fullName evidence="2">Uncharacterized protein</fullName>
    </submittedName>
</protein>
<evidence type="ECO:0000313" key="3">
    <source>
        <dbReference type="Proteomes" id="UP000654075"/>
    </source>
</evidence>